<organism evidence="1 2">
    <name type="scientific">Nonomuraea thailandensis</name>
    <dbReference type="NCBI Taxonomy" id="1188745"/>
    <lineage>
        <taxon>Bacteria</taxon>
        <taxon>Bacillati</taxon>
        <taxon>Actinomycetota</taxon>
        <taxon>Actinomycetes</taxon>
        <taxon>Streptosporangiales</taxon>
        <taxon>Streptosporangiaceae</taxon>
        <taxon>Nonomuraea</taxon>
    </lineage>
</organism>
<gene>
    <name evidence="1" type="ORF">HD597_002751</name>
</gene>
<dbReference type="AlphaFoldDB" id="A0A9X2GB61"/>
<comment type="caution">
    <text evidence="1">The sequence shown here is derived from an EMBL/GenBank/DDBJ whole genome shotgun (WGS) entry which is preliminary data.</text>
</comment>
<dbReference type="Proteomes" id="UP001139648">
    <property type="component" value="Unassembled WGS sequence"/>
</dbReference>
<dbReference type="RefSeq" id="WP_253742386.1">
    <property type="nucleotide sequence ID" value="NZ_BAABKA010000001.1"/>
</dbReference>
<proteinExistence type="predicted"/>
<protein>
    <submittedName>
        <fullName evidence="1">UDP:flavonoid glycosyltransferase YjiC (YdhE family)</fullName>
    </submittedName>
</protein>
<dbReference type="EMBL" id="JAMZEB010000002">
    <property type="protein sequence ID" value="MCP2355731.1"/>
    <property type="molecule type" value="Genomic_DNA"/>
</dbReference>
<keyword evidence="2" id="KW-1185">Reference proteome</keyword>
<evidence type="ECO:0000313" key="1">
    <source>
        <dbReference type="EMBL" id="MCP2355731.1"/>
    </source>
</evidence>
<reference evidence="1" key="1">
    <citation type="submission" date="2022-06" db="EMBL/GenBank/DDBJ databases">
        <title>Sequencing the genomes of 1000 actinobacteria strains.</title>
        <authorList>
            <person name="Klenk H.-P."/>
        </authorList>
    </citation>
    <scope>NUCLEOTIDE SEQUENCE</scope>
    <source>
        <strain evidence="1">DSM 46694</strain>
    </source>
</reference>
<evidence type="ECO:0000313" key="2">
    <source>
        <dbReference type="Proteomes" id="UP001139648"/>
    </source>
</evidence>
<sequence>MERLLQEPSYQREARRMAAEIAAETATDRAVAELEALAEGTPAPRLGP</sequence>
<accession>A0A9X2GB61</accession>
<name>A0A9X2GB61_9ACTN</name>